<protein>
    <submittedName>
        <fullName evidence="1">Uncharacterized protein</fullName>
    </submittedName>
</protein>
<dbReference type="EMBL" id="MK072026">
    <property type="protein sequence ID" value="AYV77293.1"/>
    <property type="molecule type" value="Genomic_DNA"/>
</dbReference>
<organism evidence="1">
    <name type="scientific">Barrevirus sp</name>
    <dbReference type="NCBI Taxonomy" id="2487763"/>
    <lineage>
        <taxon>Viruses</taxon>
        <taxon>Varidnaviria</taxon>
        <taxon>Bamfordvirae</taxon>
        <taxon>Nucleocytoviricota</taxon>
        <taxon>Megaviricetes</taxon>
        <taxon>Imitervirales</taxon>
        <taxon>Mimiviridae</taxon>
        <taxon>Klosneuvirinae</taxon>
    </lineage>
</organism>
<dbReference type="SUPFAM" id="SSF51126">
    <property type="entry name" value="Pectin lyase-like"/>
    <property type="match status" value="1"/>
</dbReference>
<reference evidence="1" key="1">
    <citation type="submission" date="2018-10" db="EMBL/GenBank/DDBJ databases">
        <title>Hidden diversity of soil giant viruses.</title>
        <authorList>
            <person name="Schulz F."/>
            <person name="Alteio L."/>
            <person name="Goudeau D."/>
            <person name="Ryan E.M."/>
            <person name="Malmstrom R.R."/>
            <person name="Blanchard J."/>
            <person name="Woyke T."/>
        </authorList>
    </citation>
    <scope>NUCLEOTIDE SEQUENCE</scope>
    <source>
        <strain evidence="1">BAV1</strain>
    </source>
</reference>
<proteinExistence type="predicted"/>
<dbReference type="InterPro" id="IPR011050">
    <property type="entry name" value="Pectin_lyase_fold/virulence"/>
</dbReference>
<gene>
    <name evidence="1" type="ORF">Barrevirus29_6</name>
</gene>
<name>A0A3G4ZUL8_9VIRU</name>
<sequence>MYALNEKLIYTYLMNKRITSYFIKCKRKEEGMDTLPYEIIFIIKGLLDPVSYISFSEIGSSILNPERDDYENKQYMNKQSQYFRERNVSVSTTTIFLSLSYDNLNCIIKEGNYVIIGPCDKPVNLNIYGNNIHLNLNNKCITLKTGHTFNIEGSNISVTNGSLNSHMSDTIRVDRTNRLTLSYLELSSYWQGPLNYCLKVHYASDVQVTNCTFKSFDLLPTTVIDFVQKKYVVADRPKEIKANKPKPYMKRVEPAYKNNMNMKCQKMNRKPCNKYKSWKR</sequence>
<evidence type="ECO:0000313" key="1">
    <source>
        <dbReference type="EMBL" id="AYV77293.1"/>
    </source>
</evidence>
<accession>A0A3G4ZUL8</accession>